<evidence type="ECO:0000256" key="1">
    <source>
        <dbReference type="SAM" id="MobiDB-lite"/>
    </source>
</evidence>
<accession>A0A8B7ZRL8</accession>
<evidence type="ECO:0000313" key="3">
    <source>
        <dbReference type="Proteomes" id="UP000694845"/>
    </source>
</evidence>
<dbReference type="AlphaFoldDB" id="A0A8B7ZRL8"/>
<dbReference type="Pfam" id="PF07699">
    <property type="entry name" value="Ephrin_rec_like"/>
    <property type="match status" value="1"/>
</dbReference>
<dbReference type="Proteomes" id="UP000694845">
    <property type="component" value="Unplaced"/>
</dbReference>
<proteinExistence type="predicted"/>
<name>A0A8B7ZRL8_ACAPL</name>
<gene>
    <name evidence="4" type="primary">LOC110988630</name>
</gene>
<keyword evidence="3" id="KW-1185">Reference proteome</keyword>
<dbReference type="KEGG" id="aplc:110988630"/>
<sequence>MGQARWHSQDLPKAVSGCSTQSPADHTHRRCHRSLEPIQITIKLERDIHGPDQQNLTSEQVTTQSSMAAAVSDLQDSALRLINHSASGLFAVNMDAQVYDIDTERTQTYGTQVCPHGSVQIRDYGRHDVEACYACPPGMYQSQEGSTYCQACPRGHTTVGPGATGEEDCVVITL</sequence>
<dbReference type="SMART" id="SM01411">
    <property type="entry name" value="Ephrin_rec_like"/>
    <property type="match status" value="1"/>
</dbReference>
<evidence type="ECO:0000313" key="4">
    <source>
        <dbReference type="RefSeq" id="XP_022108039.1"/>
    </source>
</evidence>
<dbReference type="RefSeq" id="XP_022108039.1">
    <property type="nucleotide sequence ID" value="XM_022252347.1"/>
</dbReference>
<feature type="region of interest" description="Disordered" evidence="1">
    <location>
        <begin position="1"/>
        <end position="30"/>
    </location>
</feature>
<protein>
    <submittedName>
        <fullName evidence="4">Thyroglobulin-like</fullName>
    </submittedName>
</protein>
<evidence type="ECO:0000259" key="2">
    <source>
        <dbReference type="Pfam" id="PF07699"/>
    </source>
</evidence>
<reference evidence="4" key="1">
    <citation type="submission" date="2025-08" db="UniProtKB">
        <authorList>
            <consortium name="RefSeq"/>
        </authorList>
    </citation>
    <scope>IDENTIFICATION</scope>
</reference>
<organism evidence="3 4">
    <name type="scientific">Acanthaster planci</name>
    <name type="common">Crown-of-thorns starfish</name>
    <dbReference type="NCBI Taxonomy" id="133434"/>
    <lineage>
        <taxon>Eukaryota</taxon>
        <taxon>Metazoa</taxon>
        <taxon>Echinodermata</taxon>
        <taxon>Eleutherozoa</taxon>
        <taxon>Asterozoa</taxon>
        <taxon>Asteroidea</taxon>
        <taxon>Valvatacea</taxon>
        <taxon>Valvatida</taxon>
        <taxon>Acanthasteridae</taxon>
        <taxon>Acanthaster</taxon>
    </lineage>
</organism>
<feature type="domain" description="Tyrosine-protein kinase ephrin type A/B receptor-like" evidence="2">
    <location>
        <begin position="127"/>
        <end position="169"/>
    </location>
</feature>
<dbReference type="InterPro" id="IPR011641">
    <property type="entry name" value="Tyr-kin_ephrin_A/B_rcpt-like"/>
</dbReference>
<dbReference type="Gene3D" id="2.10.50.10">
    <property type="entry name" value="Tumor Necrosis Factor Receptor, subunit A, domain 2"/>
    <property type="match status" value="1"/>
</dbReference>
<dbReference type="OrthoDB" id="6515930at2759"/>
<dbReference type="GeneID" id="110988630"/>